<dbReference type="GO" id="GO:0003677">
    <property type="term" value="F:DNA binding"/>
    <property type="evidence" value="ECO:0007669"/>
    <property type="project" value="UniProtKB-KW"/>
</dbReference>
<feature type="domain" description="HTH lysR-type" evidence="5">
    <location>
        <begin position="11"/>
        <end position="68"/>
    </location>
</feature>
<reference evidence="6 7" key="1">
    <citation type="submission" date="2019-09" db="EMBL/GenBank/DDBJ databases">
        <title>Draft genome sequences of 48 bacterial type strains from the CCUG.</title>
        <authorList>
            <person name="Tunovic T."/>
            <person name="Pineiro-Iglesias B."/>
            <person name="Unosson C."/>
            <person name="Inganas E."/>
            <person name="Ohlen M."/>
            <person name="Cardew S."/>
            <person name="Jensie-Markopoulos S."/>
            <person name="Salva-Serra F."/>
            <person name="Jaen-Luchoro D."/>
            <person name="Karlsson R."/>
            <person name="Svensson-Stadler L."/>
            <person name="Chun J."/>
            <person name="Moore E."/>
        </authorList>
    </citation>
    <scope>NUCLEOTIDE SEQUENCE [LARGE SCALE GENOMIC DNA]</scope>
    <source>
        <strain evidence="6 7">CCUG 30977</strain>
    </source>
</reference>
<evidence type="ECO:0000313" key="7">
    <source>
        <dbReference type="Proteomes" id="UP000430120"/>
    </source>
</evidence>
<evidence type="ECO:0000256" key="2">
    <source>
        <dbReference type="ARBA" id="ARBA00023015"/>
    </source>
</evidence>
<dbReference type="PANTHER" id="PTHR30118:SF15">
    <property type="entry name" value="TRANSCRIPTIONAL REGULATORY PROTEIN"/>
    <property type="match status" value="1"/>
</dbReference>
<gene>
    <name evidence="6" type="ORF">F7Q92_02675</name>
</gene>
<accession>A0A643FH52</accession>
<dbReference type="OrthoDB" id="5495633at2"/>
<protein>
    <submittedName>
        <fullName evidence="6">LysR family transcriptional regulator</fullName>
    </submittedName>
</protein>
<dbReference type="CDD" id="cd08417">
    <property type="entry name" value="PBP2_Nitroaromatics_like"/>
    <property type="match status" value="1"/>
</dbReference>
<dbReference type="Gene3D" id="3.40.190.10">
    <property type="entry name" value="Periplasmic binding protein-like II"/>
    <property type="match status" value="2"/>
</dbReference>
<keyword evidence="7" id="KW-1185">Reference proteome</keyword>
<name>A0A643FH52_IDEDE</name>
<dbReference type="InterPro" id="IPR036388">
    <property type="entry name" value="WH-like_DNA-bd_sf"/>
</dbReference>
<comment type="similarity">
    <text evidence="1">Belongs to the LysR transcriptional regulatory family.</text>
</comment>
<dbReference type="InterPro" id="IPR050389">
    <property type="entry name" value="LysR-type_TF"/>
</dbReference>
<evidence type="ECO:0000259" key="5">
    <source>
        <dbReference type="PROSITE" id="PS50931"/>
    </source>
</evidence>
<dbReference type="EMBL" id="VZPB01000004">
    <property type="protein sequence ID" value="KAB0584752.1"/>
    <property type="molecule type" value="Genomic_DNA"/>
</dbReference>
<dbReference type="SUPFAM" id="SSF53850">
    <property type="entry name" value="Periplasmic binding protein-like II"/>
    <property type="match status" value="1"/>
</dbReference>
<keyword evidence="4" id="KW-0804">Transcription</keyword>
<dbReference type="Pfam" id="PF00126">
    <property type="entry name" value="HTH_1"/>
    <property type="match status" value="1"/>
</dbReference>
<evidence type="ECO:0000256" key="3">
    <source>
        <dbReference type="ARBA" id="ARBA00023125"/>
    </source>
</evidence>
<evidence type="ECO:0000256" key="4">
    <source>
        <dbReference type="ARBA" id="ARBA00023163"/>
    </source>
</evidence>
<organism evidence="6 7">
    <name type="scientific">Ideonella dechloratans</name>
    <dbReference type="NCBI Taxonomy" id="36863"/>
    <lineage>
        <taxon>Bacteria</taxon>
        <taxon>Pseudomonadati</taxon>
        <taxon>Pseudomonadota</taxon>
        <taxon>Betaproteobacteria</taxon>
        <taxon>Burkholderiales</taxon>
        <taxon>Sphaerotilaceae</taxon>
        <taxon>Ideonella</taxon>
    </lineage>
</organism>
<keyword evidence="3" id="KW-0238">DNA-binding</keyword>
<evidence type="ECO:0000256" key="1">
    <source>
        <dbReference type="ARBA" id="ARBA00009437"/>
    </source>
</evidence>
<dbReference type="Proteomes" id="UP000430120">
    <property type="component" value="Unassembled WGS sequence"/>
</dbReference>
<dbReference type="GO" id="GO:0003700">
    <property type="term" value="F:DNA-binding transcription factor activity"/>
    <property type="evidence" value="ECO:0007669"/>
    <property type="project" value="InterPro"/>
</dbReference>
<dbReference type="PROSITE" id="PS50931">
    <property type="entry name" value="HTH_LYSR"/>
    <property type="match status" value="1"/>
</dbReference>
<dbReference type="RefSeq" id="WP_151122397.1">
    <property type="nucleotide sequence ID" value="NZ_CP088082.1"/>
</dbReference>
<dbReference type="PRINTS" id="PR00039">
    <property type="entry name" value="HTHLYSR"/>
</dbReference>
<dbReference type="InterPro" id="IPR000847">
    <property type="entry name" value="LysR_HTH_N"/>
</dbReference>
<dbReference type="Pfam" id="PF03466">
    <property type="entry name" value="LysR_substrate"/>
    <property type="match status" value="1"/>
</dbReference>
<keyword evidence="2" id="KW-0805">Transcription regulation</keyword>
<dbReference type="InterPro" id="IPR037402">
    <property type="entry name" value="YidZ_PBP2"/>
</dbReference>
<dbReference type="SUPFAM" id="SSF46785">
    <property type="entry name" value="Winged helix' DNA-binding domain"/>
    <property type="match status" value="1"/>
</dbReference>
<dbReference type="AlphaFoldDB" id="A0A643FH52"/>
<comment type="caution">
    <text evidence="6">The sequence shown here is derived from an EMBL/GenBank/DDBJ whole genome shotgun (WGS) entry which is preliminary data.</text>
</comment>
<dbReference type="Gene3D" id="1.10.10.10">
    <property type="entry name" value="Winged helix-like DNA-binding domain superfamily/Winged helix DNA-binding domain"/>
    <property type="match status" value="1"/>
</dbReference>
<dbReference type="InterPro" id="IPR005119">
    <property type="entry name" value="LysR_subst-bd"/>
</dbReference>
<evidence type="ECO:0000313" key="6">
    <source>
        <dbReference type="EMBL" id="KAB0584752.1"/>
    </source>
</evidence>
<proteinExistence type="inferred from homology"/>
<dbReference type="PANTHER" id="PTHR30118">
    <property type="entry name" value="HTH-TYPE TRANSCRIPTIONAL REGULATOR LEUO-RELATED"/>
    <property type="match status" value="1"/>
</dbReference>
<dbReference type="InterPro" id="IPR036390">
    <property type="entry name" value="WH_DNA-bd_sf"/>
</dbReference>
<sequence>MKDVHRPRESMDLNLLRVFEMVYREQHLTRSAEALALTPSAVSHALRRLREQLGDPLFVRDGKLMRPTPACLRQAPALITQLAQLRQMLQRWGHFEPSQSRQRFRIGMPDAVELMLLPALHHAVSALAPLCSIVSAHFDRAGLGRQLAAGQLDLAIDVAQPMVEPVRHGHLLSDAFCLLARAGHPLGGPPALPDYLAARHVAVSSRATGVVMEDATLAQMGLQREVAVRCQNYTSAFRVLSGSDLLLTVPARLADAVAPPGLQRWPLPFELPAVQLHVYWHAHNEGDPANDWLRARVLSLAG</sequence>